<comment type="caution">
    <text evidence="1">The sequence shown here is derived from an EMBL/GenBank/DDBJ whole genome shotgun (WGS) entry which is preliminary data.</text>
</comment>
<proteinExistence type="predicted"/>
<organism evidence="1">
    <name type="scientific">marine sediment metagenome</name>
    <dbReference type="NCBI Taxonomy" id="412755"/>
    <lineage>
        <taxon>unclassified sequences</taxon>
        <taxon>metagenomes</taxon>
        <taxon>ecological metagenomes</taxon>
    </lineage>
</organism>
<protein>
    <submittedName>
        <fullName evidence="1">Uncharacterized protein</fullName>
    </submittedName>
</protein>
<sequence length="114" mass="12076">MHTIYMGDTCLLRADPLAAEGPGPGQYRDLAYGAKVSEANSLASLFDSAAFATLKAAGTLPLQIYAGRGRALEIMAEDSDDGVVVLVKDEMGSCFDFHEVTLGALFNQPAFEEA</sequence>
<evidence type="ECO:0000313" key="1">
    <source>
        <dbReference type="EMBL" id="KKO08499.1"/>
    </source>
</evidence>
<gene>
    <name evidence="1" type="ORF">LCGC14_0044370</name>
</gene>
<reference evidence="1" key="1">
    <citation type="journal article" date="2015" name="Nature">
        <title>Complex archaea that bridge the gap between prokaryotes and eukaryotes.</title>
        <authorList>
            <person name="Spang A."/>
            <person name="Saw J.H."/>
            <person name="Jorgensen S.L."/>
            <person name="Zaremba-Niedzwiedzka K."/>
            <person name="Martijn J."/>
            <person name="Lind A.E."/>
            <person name="van Eijk R."/>
            <person name="Schleper C."/>
            <person name="Guy L."/>
            <person name="Ettema T.J."/>
        </authorList>
    </citation>
    <scope>NUCLEOTIDE SEQUENCE</scope>
</reference>
<accession>A0A0F9YUH7</accession>
<name>A0A0F9YUH7_9ZZZZ</name>
<dbReference type="EMBL" id="LAZR01000009">
    <property type="protein sequence ID" value="KKO08499.1"/>
    <property type="molecule type" value="Genomic_DNA"/>
</dbReference>
<dbReference type="AlphaFoldDB" id="A0A0F9YUH7"/>